<dbReference type="Gene3D" id="2.60.40.3110">
    <property type="match status" value="1"/>
</dbReference>
<reference evidence="2" key="1">
    <citation type="submission" date="2020-01" db="EMBL/GenBank/DDBJ databases">
        <authorList>
            <person name="Meier V. D."/>
            <person name="Meier V D."/>
        </authorList>
    </citation>
    <scope>NUCLEOTIDE SEQUENCE</scope>
    <source>
        <strain evidence="2">HLG_WM_MAG_09</strain>
    </source>
</reference>
<dbReference type="GO" id="GO:0009297">
    <property type="term" value="P:pilus assembly"/>
    <property type="evidence" value="ECO:0007669"/>
    <property type="project" value="InterPro"/>
</dbReference>
<proteinExistence type="predicted"/>
<organism evidence="2">
    <name type="scientific">uncultured Thiotrichaceae bacterium</name>
    <dbReference type="NCBI Taxonomy" id="298394"/>
    <lineage>
        <taxon>Bacteria</taxon>
        <taxon>Pseudomonadati</taxon>
        <taxon>Pseudomonadota</taxon>
        <taxon>Gammaproteobacteria</taxon>
        <taxon>Thiotrichales</taxon>
        <taxon>Thiotrichaceae</taxon>
        <taxon>environmental samples</taxon>
    </lineage>
</organism>
<dbReference type="GO" id="GO:0009279">
    <property type="term" value="C:cell outer membrane"/>
    <property type="evidence" value="ECO:0007669"/>
    <property type="project" value="TreeGrafter"/>
</dbReference>
<dbReference type="InterPro" id="IPR000015">
    <property type="entry name" value="Fimb_usher"/>
</dbReference>
<sequence length="858" mass="95099">MHVRLMCLSACLLVGYHSSVVSANDQKPAPAGSYDIEALHQQVFGKKAQIPARFETTLRVGNIEKGTITVFSENRKQVSHVTATVLLQHLLPLAKGSAYQHLEQAVDEQKRLSFKALQAAGVTVKYNTSNLSLDVTIEAEQRKPGSIRLQHQRQRPTAPDDLVAPAAFSAYVNLYSSLSHQYNSDSELQDGLRLQAESNLNWDNFSIENRYSYNGSSGEVNRNFSRAVLDDKERMLRLQMGDVSTATQGFQQSETLLGIKIKKDFRIDPYFDGGVEVSREFVLDTDATVEVFVNEALKITRRLQAGEYTLDDLGIQSGSNDIRLKITDAFGKESEQFFSFFYDSRLVKPDVSRVALGIGMASYLESGEPSYEGNSYLASGFYETGVSETLTASASTKLTEDAQQYGLGVVMPTAVGNVKSTWGATRYKGETMGQAIQLQYTQSKELIDGQPSQVALSGEYRDKQFAALKYNSQSGDFQANDQQQGVKERYVGRISHSFGKGLTASLRAEYLSNHGSDEPQLSAGLNVRKQLTAGSQFTVDVGQKKQGNEETDRNLKVSYRTRIGDLQENPRYKTFTATYDEEDNSTLLGYQVQPRNVVGEGSLSGAANLLTRKGNHVLSGNLAYRDPAFEVTASHRVHQTTDNNDTLHHHSTVNVNTALVYADRTLAISRPVQNGFAIVKTDSVYEQPLALNSNGRFTHRIEDGDKLPDHYEAVLESGRTTVISNLVAYQYQALHIDDTELPVGNELAQSEFNLYPGYKSGYVLDVDVEQGYILDGTLLDNKNEVLKLAGGVLQRVGDDKREIAFFTNRSGRFRIPTVPGGAYTLLLNDYPKIRHPLQITEQSGKLYKLGQLSLNIEQ</sequence>
<feature type="signal peptide" evidence="1">
    <location>
        <begin position="1"/>
        <end position="23"/>
    </location>
</feature>
<feature type="chain" id="PRO_5027774447" evidence="1">
    <location>
        <begin position="24"/>
        <end position="858"/>
    </location>
</feature>
<dbReference type="PANTHER" id="PTHR30451">
    <property type="entry name" value="OUTER MEMBRANE USHER PROTEIN"/>
    <property type="match status" value="1"/>
</dbReference>
<keyword evidence="1" id="KW-0732">Signal</keyword>
<evidence type="ECO:0000256" key="1">
    <source>
        <dbReference type="SAM" id="SignalP"/>
    </source>
</evidence>
<evidence type="ECO:0000313" key="2">
    <source>
        <dbReference type="EMBL" id="CAA6809567.1"/>
    </source>
</evidence>
<gene>
    <name evidence="2" type="ORF">HELGO_WM32228</name>
</gene>
<accession>A0A6S6SYF6</accession>
<protein>
    <submittedName>
        <fullName evidence="2">Uncharacterized protein</fullName>
    </submittedName>
</protein>
<dbReference type="EMBL" id="CACVAT010000136">
    <property type="protein sequence ID" value="CAA6809567.1"/>
    <property type="molecule type" value="Genomic_DNA"/>
</dbReference>
<dbReference type="GO" id="GO:0015473">
    <property type="term" value="F:fimbrial usher porin activity"/>
    <property type="evidence" value="ECO:0007669"/>
    <property type="project" value="InterPro"/>
</dbReference>
<dbReference type="AlphaFoldDB" id="A0A6S6SYF6"/>
<dbReference type="PANTHER" id="PTHR30451:SF5">
    <property type="entry name" value="SLR0019 PROTEIN"/>
    <property type="match status" value="1"/>
</dbReference>
<name>A0A6S6SYF6_9GAMM</name>